<reference evidence="2 3" key="1">
    <citation type="submission" date="2020-06" db="EMBL/GenBank/DDBJ databases">
        <authorList>
            <person name="Li R."/>
            <person name="Bekaert M."/>
        </authorList>
    </citation>
    <scope>NUCLEOTIDE SEQUENCE [LARGE SCALE GENOMIC DNA]</scope>
    <source>
        <strain evidence="3">wild</strain>
    </source>
</reference>
<dbReference type="OrthoDB" id="6142716at2759"/>
<keyword evidence="3" id="KW-1185">Reference proteome</keyword>
<organism evidence="2 3">
    <name type="scientific">Mytilus coruscus</name>
    <name type="common">Sea mussel</name>
    <dbReference type="NCBI Taxonomy" id="42192"/>
    <lineage>
        <taxon>Eukaryota</taxon>
        <taxon>Metazoa</taxon>
        <taxon>Spiralia</taxon>
        <taxon>Lophotrochozoa</taxon>
        <taxon>Mollusca</taxon>
        <taxon>Bivalvia</taxon>
        <taxon>Autobranchia</taxon>
        <taxon>Pteriomorphia</taxon>
        <taxon>Mytilida</taxon>
        <taxon>Mytiloidea</taxon>
        <taxon>Mytilidae</taxon>
        <taxon>Mytilinae</taxon>
        <taxon>Mytilus</taxon>
    </lineage>
</organism>
<dbReference type="InterPro" id="IPR029309">
    <property type="entry name" value="CaRF"/>
</dbReference>
<dbReference type="AlphaFoldDB" id="A0A6J8EB91"/>
<evidence type="ECO:0000313" key="3">
    <source>
        <dbReference type="Proteomes" id="UP000507470"/>
    </source>
</evidence>
<feature type="compositionally biased region" description="Acidic residues" evidence="1">
    <location>
        <begin position="7"/>
        <end position="18"/>
    </location>
</feature>
<proteinExistence type="predicted"/>
<protein>
    <submittedName>
        <fullName evidence="2">Uncharacterized protein</fullName>
    </submittedName>
</protein>
<dbReference type="Pfam" id="PF15299">
    <property type="entry name" value="ALS2CR8"/>
    <property type="match status" value="1"/>
</dbReference>
<dbReference type="EMBL" id="CACVKT020008769">
    <property type="protein sequence ID" value="CAC5417587.1"/>
    <property type="molecule type" value="Genomic_DNA"/>
</dbReference>
<accession>A0A6J8EB91</accession>
<gene>
    <name evidence="2" type="ORF">MCOR_50081</name>
</gene>
<dbReference type="PANTHER" id="PTHR47456:SF1">
    <property type="entry name" value="PHD-TYPE DOMAIN-CONTAINING PROTEIN"/>
    <property type="match status" value="1"/>
</dbReference>
<dbReference type="Proteomes" id="UP000507470">
    <property type="component" value="Unassembled WGS sequence"/>
</dbReference>
<sequence>MGLPPGEAEEQTGFEEEQTEKNDHDFQKHRREVQTSQKLDCPVQIKVRHVIKFKIEDINKHQKEHLSKSLKTALQDKEELDVEHRYYIYLPKDERHQNHLFGEEDIGTENDESFVYLCDFHREQSWDRWLSGSHNGVVQYKSSILEMFRNIALSMTEEEYVTATDALQHAFLSYYNLDAQSMTFLLLRYRIYGVQFLQNFFKDLKNFDLDQNKAAHCLRYKQGDLRKDINSKHLDFSNRKTAV</sequence>
<name>A0A6J8EB91_MYTCO</name>
<dbReference type="GO" id="GO:0003700">
    <property type="term" value="F:DNA-binding transcription factor activity"/>
    <property type="evidence" value="ECO:0007669"/>
    <property type="project" value="InterPro"/>
</dbReference>
<feature type="region of interest" description="Disordered" evidence="1">
    <location>
        <begin position="1"/>
        <end position="35"/>
    </location>
</feature>
<evidence type="ECO:0000313" key="2">
    <source>
        <dbReference type="EMBL" id="CAC5417587.1"/>
    </source>
</evidence>
<evidence type="ECO:0000256" key="1">
    <source>
        <dbReference type="SAM" id="MobiDB-lite"/>
    </source>
</evidence>
<dbReference type="PANTHER" id="PTHR47456">
    <property type="entry name" value="PHD-TYPE DOMAIN-CONTAINING PROTEIN"/>
    <property type="match status" value="1"/>
</dbReference>